<dbReference type="KEGG" id="osn:115231150"/>
<dbReference type="PANTHER" id="PTHR45842">
    <property type="entry name" value="SYNAPTIC ADHESION-LIKE MOLECULE SALM"/>
    <property type="match status" value="1"/>
</dbReference>
<evidence type="ECO:0000313" key="10">
    <source>
        <dbReference type="RefSeq" id="XP_029657091.1"/>
    </source>
</evidence>
<keyword evidence="4" id="KW-1015">Disulfide bond</keyword>
<dbReference type="InterPro" id="IPR000483">
    <property type="entry name" value="Cys-rich_flank_reg_C"/>
</dbReference>
<keyword evidence="3" id="KW-0677">Repeat</keyword>
<dbReference type="PROSITE" id="PS51450">
    <property type="entry name" value="LRR"/>
    <property type="match status" value="1"/>
</dbReference>
<evidence type="ECO:0000256" key="2">
    <source>
        <dbReference type="ARBA" id="ARBA00022729"/>
    </source>
</evidence>
<organism evidence="9 10">
    <name type="scientific">Octopus sinensis</name>
    <name type="common">East Asian common octopus</name>
    <dbReference type="NCBI Taxonomy" id="2607531"/>
    <lineage>
        <taxon>Eukaryota</taxon>
        <taxon>Metazoa</taxon>
        <taxon>Spiralia</taxon>
        <taxon>Lophotrochozoa</taxon>
        <taxon>Mollusca</taxon>
        <taxon>Cephalopoda</taxon>
        <taxon>Coleoidea</taxon>
        <taxon>Octopodiformes</taxon>
        <taxon>Octopoda</taxon>
        <taxon>Incirrata</taxon>
        <taxon>Octopodidae</taxon>
        <taxon>Octopus</taxon>
    </lineage>
</organism>
<proteinExistence type="predicted"/>
<dbReference type="InterPro" id="IPR036179">
    <property type="entry name" value="Ig-like_dom_sf"/>
</dbReference>
<dbReference type="InterPro" id="IPR032675">
    <property type="entry name" value="LRR_dom_sf"/>
</dbReference>
<evidence type="ECO:0000256" key="5">
    <source>
        <dbReference type="ARBA" id="ARBA00023180"/>
    </source>
</evidence>
<evidence type="ECO:0000313" key="9">
    <source>
        <dbReference type="Proteomes" id="UP000515154"/>
    </source>
</evidence>
<dbReference type="SUPFAM" id="SSF48726">
    <property type="entry name" value="Immunoglobulin"/>
    <property type="match status" value="1"/>
</dbReference>
<keyword evidence="7" id="KW-1133">Transmembrane helix</keyword>
<keyword evidence="5" id="KW-0325">Glycoprotein</keyword>
<evidence type="ECO:0000256" key="3">
    <source>
        <dbReference type="ARBA" id="ARBA00022737"/>
    </source>
</evidence>
<dbReference type="Gene3D" id="2.60.40.10">
    <property type="entry name" value="Immunoglobulins"/>
    <property type="match status" value="1"/>
</dbReference>
<evidence type="ECO:0000256" key="4">
    <source>
        <dbReference type="ARBA" id="ARBA00023157"/>
    </source>
</evidence>
<dbReference type="InterPro" id="IPR013783">
    <property type="entry name" value="Ig-like_fold"/>
</dbReference>
<keyword evidence="9" id="KW-1185">Reference proteome</keyword>
<dbReference type="Gene3D" id="3.80.10.10">
    <property type="entry name" value="Ribonuclease Inhibitor"/>
    <property type="match status" value="2"/>
</dbReference>
<evidence type="ECO:0000256" key="7">
    <source>
        <dbReference type="SAM" id="Phobius"/>
    </source>
</evidence>
<dbReference type="InterPro" id="IPR050467">
    <property type="entry name" value="LRFN"/>
</dbReference>
<accession>A0A6P7U7W0</accession>
<gene>
    <name evidence="10" type="primary">LOC115231150</name>
</gene>
<dbReference type="InterPro" id="IPR007110">
    <property type="entry name" value="Ig-like_dom"/>
</dbReference>
<dbReference type="Pfam" id="PF13927">
    <property type="entry name" value="Ig_3"/>
    <property type="match status" value="1"/>
</dbReference>
<dbReference type="InterPro" id="IPR001611">
    <property type="entry name" value="Leu-rich_rpt"/>
</dbReference>
<dbReference type="SMART" id="SM00082">
    <property type="entry name" value="LRRCT"/>
    <property type="match status" value="1"/>
</dbReference>
<evidence type="ECO:0000256" key="6">
    <source>
        <dbReference type="SAM" id="MobiDB-lite"/>
    </source>
</evidence>
<feature type="domain" description="Ig-like" evidence="8">
    <location>
        <begin position="622"/>
        <end position="708"/>
    </location>
</feature>
<dbReference type="AlphaFoldDB" id="A0A6P7U7W0"/>
<feature type="compositionally biased region" description="Basic and acidic residues" evidence="6">
    <location>
        <begin position="789"/>
        <end position="801"/>
    </location>
</feature>
<dbReference type="PROSITE" id="PS50835">
    <property type="entry name" value="IG_LIKE"/>
    <property type="match status" value="1"/>
</dbReference>
<keyword evidence="7" id="KW-0812">Transmembrane</keyword>
<feature type="region of interest" description="Disordered" evidence="6">
    <location>
        <begin position="785"/>
        <end position="804"/>
    </location>
</feature>
<dbReference type="SUPFAM" id="SSF52058">
    <property type="entry name" value="L domain-like"/>
    <property type="match status" value="1"/>
</dbReference>
<feature type="transmembrane region" description="Helical" evidence="7">
    <location>
        <begin position="757"/>
        <end position="779"/>
    </location>
</feature>
<keyword evidence="1" id="KW-0433">Leucine-rich repeat</keyword>
<dbReference type="Proteomes" id="UP000515154">
    <property type="component" value="Unplaced"/>
</dbReference>
<keyword evidence="2" id="KW-0732">Signal</keyword>
<dbReference type="PANTHER" id="PTHR45842:SF12">
    <property type="entry name" value="KEKKON 5, ISOFORM A"/>
    <property type="match status" value="1"/>
</dbReference>
<evidence type="ECO:0000259" key="8">
    <source>
        <dbReference type="PROSITE" id="PS50835"/>
    </source>
</evidence>
<name>A0A6P7U7W0_9MOLL</name>
<dbReference type="SMART" id="SM00013">
    <property type="entry name" value="LRRNT"/>
    <property type="match status" value="1"/>
</dbReference>
<dbReference type="SMART" id="SM00369">
    <property type="entry name" value="LRR_TYP"/>
    <property type="match status" value="2"/>
</dbReference>
<dbReference type="Pfam" id="PF13855">
    <property type="entry name" value="LRR_8"/>
    <property type="match status" value="1"/>
</dbReference>
<protein>
    <submittedName>
        <fullName evidence="10">Uncharacterized protein LOC115231150</fullName>
    </submittedName>
</protein>
<reference evidence="10" key="1">
    <citation type="submission" date="2025-08" db="UniProtKB">
        <authorList>
            <consortium name="RefSeq"/>
        </authorList>
    </citation>
    <scope>IDENTIFICATION</scope>
</reference>
<keyword evidence="7" id="KW-0472">Membrane</keyword>
<sequence>MRLTKNGDRYSMPALLKPVGLVTTTTMTTDSAIDVTSMSKSTSTLKPTSATATAAITTFGRNAATTTNITNNTTTNTSTVTDVTAQPLDLLTSSALLATPRLTSTSTFEQMICSSGKRRKEAHPDDVSWSRLEPAPFPVDNTAGNCVAVSSYTAGVRKCNCDAYTARCSSTSGERTCRVGIRHCMGVSCCSSGMDFPRDSSGGGGKSIYVSGVSNTDSDTIYTGSVSNNTDSSVHRTSSVDVSNSGGSSIYMGSISSTTTATDSDIYTGSVGFDSKEDIYTDRENSRHVQHSVYDDCLSNRKPLYQHYKTNTFVRHTDQSAITQQHQQYKCRQSEVPKPHRQNTHTHHARALLKTSYSMNTLPTLSIFCLLLLNLAGSTYASICPKVCFCQAAMNHVGCSKKNFTEIPDLIPSDTKQLSLNGNLFSNKVLVRKNFSRLSNLEDLFLNECGIEVITLDTFADLRHLCMLDLSNNKLRFIEDYTFRGLSLNHLLLNSNPGIQFAPKAFTGFRTIGLHLKKCGLHNLSLEEIRPLNGTVNIIWLNNNNFRYLSEEWYYLLKNFEHVRLEDNPMHCNCELAWLYRMFINNSNLFPKDKLMSCASPRRLNSKTFDMLTLDDFQCQLPIFEGVDVLVGPHVGKLSCRARADPSPTLYWHKPGGLTETFHPSKDRAVKINRAVLYIHNHHSSISSHYRCVANNPAGNVTFNLQVTWPQRESENKIYITTLPTESSLPKSHSRSSNQTMNMGDLTVDVLFTLMELIGAVIGTFLLTFLLCLLIFHFFGRQPRPMGPQEKEHSEKRRTPENHYVMADIDESSIKMMEHKDLVS</sequence>
<evidence type="ECO:0000256" key="1">
    <source>
        <dbReference type="ARBA" id="ARBA00022614"/>
    </source>
</evidence>
<dbReference type="InterPro" id="IPR003591">
    <property type="entry name" value="Leu-rich_rpt_typical-subtyp"/>
</dbReference>
<dbReference type="InterPro" id="IPR000372">
    <property type="entry name" value="LRRNT"/>
</dbReference>
<dbReference type="RefSeq" id="XP_029657091.1">
    <property type="nucleotide sequence ID" value="XM_029801231.2"/>
</dbReference>